<dbReference type="InParanoid" id="H2XLG0"/>
<evidence type="ECO:0000256" key="6">
    <source>
        <dbReference type="PROSITE-ProRule" id="PRU00175"/>
    </source>
</evidence>
<protein>
    <recommendedName>
        <fullName evidence="7">RING-type domain-containing protein</fullName>
    </recommendedName>
</protein>
<dbReference type="PANTHER" id="PTHR10825:SF72">
    <property type="entry name" value="UBIQUITIN-LIKE DOMAIN-CONTAINING PROTEIN"/>
    <property type="match status" value="1"/>
</dbReference>
<dbReference type="PROSITE" id="PS50089">
    <property type="entry name" value="ZF_RING_2"/>
    <property type="match status" value="1"/>
</dbReference>
<keyword evidence="2" id="KW-0479">Metal-binding</keyword>
<evidence type="ECO:0000259" key="7">
    <source>
        <dbReference type="PROSITE" id="PS50089"/>
    </source>
</evidence>
<reference evidence="9" key="1">
    <citation type="journal article" date="2002" name="Science">
        <title>The draft genome of Ciona intestinalis: insights into chordate and vertebrate origins.</title>
        <authorList>
            <person name="Dehal P."/>
            <person name="Satou Y."/>
            <person name="Campbell R.K."/>
            <person name="Chapman J."/>
            <person name="Degnan B."/>
            <person name="De Tomaso A."/>
            <person name="Davidson B."/>
            <person name="Di Gregorio A."/>
            <person name="Gelpke M."/>
            <person name="Goodstein D.M."/>
            <person name="Harafuji N."/>
            <person name="Hastings K.E."/>
            <person name="Ho I."/>
            <person name="Hotta K."/>
            <person name="Huang W."/>
            <person name="Kawashima T."/>
            <person name="Lemaire P."/>
            <person name="Martinez D."/>
            <person name="Meinertzhagen I.A."/>
            <person name="Necula S."/>
            <person name="Nonaka M."/>
            <person name="Putnam N."/>
            <person name="Rash S."/>
            <person name="Saiga H."/>
            <person name="Satake M."/>
            <person name="Terry A."/>
            <person name="Yamada L."/>
            <person name="Wang H.G."/>
            <person name="Awazu S."/>
            <person name="Azumi K."/>
            <person name="Boore J."/>
            <person name="Branno M."/>
            <person name="Chin-Bow S."/>
            <person name="DeSantis R."/>
            <person name="Doyle S."/>
            <person name="Francino P."/>
            <person name="Keys D.N."/>
            <person name="Haga S."/>
            <person name="Hayashi H."/>
            <person name="Hino K."/>
            <person name="Imai K.S."/>
            <person name="Inaba K."/>
            <person name="Kano S."/>
            <person name="Kobayashi K."/>
            <person name="Kobayashi M."/>
            <person name="Lee B.I."/>
            <person name="Makabe K.W."/>
            <person name="Manohar C."/>
            <person name="Matassi G."/>
            <person name="Medina M."/>
            <person name="Mochizuki Y."/>
            <person name="Mount S."/>
            <person name="Morishita T."/>
            <person name="Miura S."/>
            <person name="Nakayama A."/>
            <person name="Nishizaka S."/>
            <person name="Nomoto H."/>
            <person name="Ohta F."/>
            <person name="Oishi K."/>
            <person name="Rigoutsos I."/>
            <person name="Sano M."/>
            <person name="Sasaki A."/>
            <person name="Sasakura Y."/>
            <person name="Shoguchi E."/>
            <person name="Shin-i T."/>
            <person name="Spagnuolo A."/>
            <person name="Stainier D."/>
            <person name="Suzuki M.M."/>
            <person name="Tassy O."/>
            <person name="Takatori N."/>
            <person name="Tokuoka M."/>
            <person name="Yagi K."/>
            <person name="Yoshizaki F."/>
            <person name="Wada S."/>
            <person name="Zhang C."/>
            <person name="Hyatt P.D."/>
            <person name="Larimer F."/>
            <person name="Detter C."/>
            <person name="Doggett N."/>
            <person name="Glavina T."/>
            <person name="Hawkins T."/>
            <person name="Richardson P."/>
            <person name="Lucas S."/>
            <person name="Kohara Y."/>
            <person name="Levine M."/>
            <person name="Satoh N."/>
            <person name="Rokhsar D.S."/>
        </authorList>
    </citation>
    <scope>NUCLEOTIDE SEQUENCE [LARGE SCALE GENOMIC DNA]</scope>
</reference>
<evidence type="ECO:0000313" key="9">
    <source>
        <dbReference type="Proteomes" id="UP000008144"/>
    </source>
</evidence>
<dbReference type="SUPFAM" id="SSF57850">
    <property type="entry name" value="RING/U-box"/>
    <property type="match status" value="1"/>
</dbReference>
<evidence type="ECO:0000256" key="2">
    <source>
        <dbReference type="ARBA" id="ARBA00022723"/>
    </source>
</evidence>
<dbReference type="EMBL" id="EAAA01000770">
    <property type="status" value="NOT_ANNOTATED_CDS"/>
    <property type="molecule type" value="Genomic_DNA"/>
</dbReference>
<dbReference type="GO" id="GO:0008270">
    <property type="term" value="F:zinc ion binding"/>
    <property type="evidence" value="ECO:0007669"/>
    <property type="project" value="UniProtKB-KW"/>
</dbReference>
<dbReference type="PANTHER" id="PTHR10825">
    <property type="entry name" value="RING FINGER DOMAIN-CONTAINING, POLYCOMB GROUP COMPONENT"/>
    <property type="match status" value="1"/>
</dbReference>
<name>H2XLG0_CIOIN</name>
<dbReference type="GO" id="GO:0035102">
    <property type="term" value="C:PRC1 complex"/>
    <property type="evidence" value="ECO:0000318"/>
    <property type="project" value="GO_Central"/>
</dbReference>
<keyword evidence="4" id="KW-0862">Zinc</keyword>
<dbReference type="OMA" id="WGENPES"/>
<evidence type="ECO:0000256" key="4">
    <source>
        <dbReference type="ARBA" id="ARBA00022833"/>
    </source>
</evidence>
<sequence>MNRSVKLRVRDLHPHVTCHLCNGYFIDATTIIECLHSFCRTCIVRYLENRRSCPVCRVQVHKTRPLLNIRSDQTLQDIVYKLVPGLRSDEMKRRRRFWGENPESKKDFAIWRELSPEELGDADQFDVATFSSKVTLVLENLKRRNKKADDLRQWSEIASSLSKRYLRTSQDLTVNHLHKFLRAKLNEPISTEIVMLCGENVLPPTYTLADVRDTFSPVDHLLHLTYCIFVPRSLKRKPPPQRVTEKVDVEAKSRKTVAKKSSFRKKSATPHLKAFFNSQISPPTTEKQQRPFLKPISDYRKQDEIESLREAEEQKLIEWAAARDTRAKLPLFEKLQLTTVQRAAAIKRAALYKL</sequence>
<evidence type="ECO:0000313" key="8">
    <source>
        <dbReference type="Ensembl" id="ENSCINP00000030492.1"/>
    </source>
</evidence>
<dbReference type="SUPFAM" id="SSF54236">
    <property type="entry name" value="Ubiquitin-like"/>
    <property type="match status" value="1"/>
</dbReference>
<dbReference type="InterPro" id="IPR046979">
    <property type="entry name" value="PCGF6_RAWUL"/>
</dbReference>
<dbReference type="InterPro" id="IPR017907">
    <property type="entry name" value="Znf_RING_CS"/>
</dbReference>
<reference evidence="8" key="2">
    <citation type="journal article" date="2008" name="Genome Biol.">
        <title>Improved genome assembly and evidence-based global gene model set for the chordate Ciona intestinalis: new insight into intron and operon populations.</title>
        <authorList>
            <person name="Satou Y."/>
            <person name="Mineta K."/>
            <person name="Ogasawara M."/>
            <person name="Sasakura Y."/>
            <person name="Shoguchi E."/>
            <person name="Ueno K."/>
            <person name="Yamada L."/>
            <person name="Matsumoto J."/>
            <person name="Wasserscheid J."/>
            <person name="Dewar K."/>
            <person name="Wiley G.B."/>
            <person name="Macmil S.L."/>
            <person name="Roe B.A."/>
            <person name="Zeller R.W."/>
            <person name="Hastings K.E."/>
            <person name="Lemaire P."/>
            <person name="Lindquist E."/>
            <person name="Endo T."/>
            <person name="Hotta K."/>
            <person name="Inaba K."/>
        </authorList>
    </citation>
    <scope>NUCLEOTIDE SEQUENCE [LARGE SCALE GENOMIC DNA]</scope>
    <source>
        <strain evidence="8">wild type</strain>
    </source>
</reference>
<evidence type="ECO:0000256" key="3">
    <source>
        <dbReference type="ARBA" id="ARBA00022771"/>
    </source>
</evidence>
<dbReference type="InterPro" id="IPR001841">
    <property type="entry name" value="Znf_RING"/>
</dbReference>
<proteinExistence type="predicted"/>
<dbReference type="HOGENOM" id="CLU_784218_0_0_1"/>
<dbReference type="InterPro" id="IPR032443">
    <property type="entry name" value="RAWUL"/>
</dbReference>
<feature type="domain" description="RING-type" evidence="7">
    <location>
        <begin position="18"/>
        <end position="57"/>
    </location>
</feature>
<evidence type="ECO:0000256" key="1">
    <source>
        <dbReference type="ARBA" id="ARBA00004123"/>
    </source>
</evidence>
<dbReference type="InterPro" id="IPR013083">
    <property type="entry name" value="Znf_RING/FYVE/PHD"/>
</dbReference>
<dbReference type="CDD" id="cd17085">
    <property type="entry name" value="RAWUL_PCGF6"/>
    <property type="match status" value="1"/>
</dbReference>
<dbReference type="GO" id="GO:1990841">
    <property type="term" value="F:promoter-specific chromatin binding"/>
    <property type="evidence" value="ECO:0000318"/>
    <property type="project" value="GO_Central"/>
</dbReference>
<accession>H2XLG0</accession>
<keyword evidence="3 6" id="KW-0863">Zinc-finger</keyword>
<comment type="subcellular location">
    <subcellularLocation>
        <location evidence="1">Nucleus</location>
    </subcellularLocation>
</comment>
<dbReference type="Gene3D" id="3.30.40.10">
    <property type="entry name" value="Zinc/RING finger domain, C3HC4 (zinc finger)"/>
    <property type="match status" value="1"/>
</dbReference>
<reference evidence="8" key="4">
    <citation type="submission" date="2025-09" db="UniProtKB">
        <authorList>
            <consortium name="Ensembl"/>
        </authorList>
    </citation>
    <scope>IDENTIFICATION</scope>
</reference>
<dbReference type="Ensembl" id="ENSCINT00000034176.1">
    <property type="protein sequence ID" value="ENSCINP00000030492.1"/>
    <property type="gene ID" value="ENSCING00000018033.1"/>
</dbReference>
<dbReference type="AlphaFoldDB" id="H2XLG0"/>
<dbReference type="FunFam" id="3.30.40.10:FF:000033">
    <property type="entry name" value="Polycomb group RING finger protein 3"/>
    <property type="match status" value="1"/>
</dbReference>
<dbReference type="STRING" id="7719.ENSCINP00000030492"/>
<keyword evidence="5" id="KW-0539">Nucleus</keyword>
<dbReference type="Gene3D" id="3.10.20.90">
    <property type="entry name" value="Phosphatidylinositol 3-kinase Catalytic Subunit, Chain A, domain 1"/>
    <property type="match status" value="1"/>
</dbReference>
<dbReference type="Proteomes" id="UP000008144">
    <property type="component" value="Chromosome 11"/>
</dbReference>
<dbReference type="GO" id="GO:0000122">
    <property type="term" value="P:negative regulation of transcription by RNA polymerase II"/>
    <property type="evidence" value="ECO:0000318"/>
    <property type="project" value="GO_Central"/>
</dbReference>
<dbReference type="Pfam" id="PF13923">
    <property type="entry name" value="zf-C3HC4_2"/>
    <property type="match status" value="1"/>
</dbReference>
<reference evidence="8" key="3">
    <citation type="submission" date="2025-08" db="UniProtKB">
        <authorList>
            <consortium name="Ensembl"/>
        </authorList>
    </citation>
    <scope>IDENTIFICATION</scope>
</reference>
<organism evidence="8 9">
    <name type="scientific">Ciona intestinalis</name>
    <name type="common">Transparent sea squirt</name>
    <name type="synonym">Ascidia intestinalis</name>
    <dbReference type="NCBI Taxonomy" id="7719"/>
    <lineage>
        <taxon>Eukaryota</taxon>
        <taxon>Metazoa</taxon>
        <taxon>Chordata</taxon>
        <taxon>Tunicata</taxon>
        <taxon>Ascidiacea</taxon>
        <taxon>Phlebobranchia</taxon>
        <taxon>Cionidae</taxon>
        <taxon>Ciona</taxon>
    </lineage>
</organism>
<dbReference type="Pfam" id="PF16207">
    <property type="entry name" value="RAWUL"/>
    <property type="match status" value="1"/>
</dbReference>
<dbReference type="PROSITE" id="PS00518">
    <property type="entry name" value="ZF_RING_1"/>
    <property type="match status" value="1"/>
</dbReference>
<dbReference type="SMART" id="SM00184">
    <property type="entry name" value="RING"/>
    <property type="match status" value="1"/>
</dbReference>
<dbReference type="InterPro" id="IPR029071">
    <property type="entry name" value="Ubiquitin-like_domsf"/>
</dbReference>
<keyword evidence="9" id="KW-1185">Reference proteome</keyword>
<evidence type="ECO:0000256" key="5">
    <source>
        <dbReference type="ARBA" id="ARBA00023242"/>
    </source>
</evidence>
<dbReference type="GeneTree" id="ENSGT00940000156042"/>